<dbReference type="PRINTS" id="PR00111">
    <property type="entry name" value="ABHYDROLASE"/>
</dbReference>
<dbReference type="InterPro" id="IPR000073">
    <property type="entry name" value="AB_hydrolase_1"/>
</dbReference>
<dbReference type="SUPFAM" id="SSF53474">
    <property type="entry name" value="alpha/beta-Hydrolases"/>
    <property type="match status" value="1"/>
</dbReference>
<dbReference type="Gene3D" id="3.40.50.1820">
    <property type="entry name" value="alpha/beta hydrolase"/>
    <property type="match status" value="1"/>
</dbReference>
<evidence type="ECO:0000313" key="2">
    <source>
        <dbReference type="EMBL" id="PDT01904.1"/>
    </source>
</evidence>
<feature type="domain" description="AB hydrolase-1" evidence="1">
    <location>
        <begin position="35"/>
        <end position="257"/>
    </location>
</feature>
<organism evidence="2 3">
    <name type="scientific">Rhizobium chutanense</name>
    <dbReference type="NCBI Taxonomy" id="2035448"/>
    <lineage>
        <taxon>Bacteria</taxon>
        <taxon>Pseudomonadati</taxon>
        <taxon>Pseudomonadota</taxon>
        <taxon>Alphaproteobacteria</taxon>
        <taxon>Hyphomicrobiales</taxon>
        <taxon>Rhizobiaceae</taxon>
        <taxon>Rhizobium/Agrobacterium group</taxon>
        <taxon>Rhizobium</taxon>
    </lineage>
</organism>
<dbReference type="Proteomes" id="UP000220768">
    <property type="component" value="Unassembled WGS sequence"/>
</dbReference>
<keyword evidence="3" id="KW-1185">Reference proteome</keyword>
<proteinExistence type="predicted"/>
<dbReference type="EMBL" id="NWSV01000018">
    <property type="protein sequence ID" value="PDT01904.1"/>
    <property type="molecule type" value="Genomic_DNA"/>
</dbReference>
<keyword evidence="2" id="KW-0378">Hydrolase</keyword>
<accession>A0A2A6J7S8</accession>
<sequence length="273" mass="29227">MMNIVDQNGWAARKRVLPITDGRSLAYIDTGGSGPTLLLLHGYSDSSRSFSLLEPWLCGYRLVIPDLPGHGGSAVGTGMTVADFTDDIVALMAALSVERFAVIGHSMGAMIGIDLAARLHDVVSALVTISGTVRPAFPQDDPVTDGILGLCDPIDPGNPFFDLWHACPHPVDPGFLAPISREAAAISAEIWHGILVCFSTLDLTETAIQVRAPVLCMAGSEDVLFDAGHRLALEDALPKAQSVLMEGFGHNPHWEDPEKVSVVLRDFFQATFD</sequence>
<gene>
    <name evidence="2" type="ORF">CO666_22550</name>
</gene>
<protein>
    <submittedName>
        <fullName evidence="2">Alpha/beta hydrolase</fullName>
    </submittedName>
</protein>
<name>A0A2A6J7S8_9HYPH</name>
<dbReference type="AlphaFoldDB" id="A0A2A6J7S8"/>
<dbReference type="InterPro" id="IPR050266">
    <property type="entry name" value="AB_hydrolase_sf"/>
</dbReference>
<evidence type="ECO:0000259" key="1">
    <source>
        <dbReference type="Pfam" id="PF00561"/>
    </source>
</evidence>
<evidence type="ECO:0000313" key="3">
    <source>
        <dbReference type="Proteomes" id="UP000220768"/>
    </source>
</evidence>
<dbReference type="InterPro" id="IPR029058">
    <property type="entry name" value="AB_hydrolase_fold"/>
</dbReference>
<dbReference type="PANTHER" id="PTHR43798">
    <property type="entry name" value="MONOACYLGLYCEROL LIPASE"/>
    <property type="match status" value="1"/>
</dbReference>
<dbReference type="GO" id="GO:0016787">
    <property type="term" value="F:hydrolase activity"/>
    <property type="evidence" value="ECO:0007669"/>
    <property type="project" value="UniProtKB-KW"/>
</dbReference>
<dbReference type="Pfam" id="PF00561">
    <property type="entry name" value="Abhydrolase_1"/>
    <property type="match status" value="1"/>
</dbReference>
<comment type="caution">
    <text evidence="2">The sequence shown here is derived from an EMBL/GenBank/DDBJ whole genome shotgun (WGS) entry which is preliminary data.</text>
</comment>
<reference evidence="2 3" key="1">
    <citation type="submission" date="2017-09" db="EMBL/GenBank/DDBJ databases">
        <title>Comparative genomics of rhizobia isolated from Phaseolus vulgaris in China.</title>
        <authorList>
            <person name="Tong W."/>
        </authorList>
    </citation>
    <scope>NUCLEOTIDE SEQUENCE [LARGE SCALE GENOMIC DNA]</scope>
    <source>
        <strain evidence="2 3">C5</strain>
    </source>
</reference>